<proteinExistence type="predicted"/>
<comment type="caution">
    <text evidence="1">The sequence shown here is derived from an EMBL/GenBank/DDBJ whole genome shotgun (WGS) entry which is preliminary data.</text>
</comment>
<gene>
    <name evidence="1" type="ORF">EVA_15360</name>
</gene>
<dbReference type="EMBL" id="AMCI01005236">
    <property type="protein sequence ID" value="EJW96534.1"/>
    <property type="molecule type" value="Genomic_DNA"/>
</dbReference>
<accession>J9GAW9</accession>
<dbReference type="AlphaFoldDB" id="J9GAW9"/>
<organism evidence="1">
    <name type="scientific">gut metagenome</name>
    <dbReference type="NCBI Taxonomy" id="749906"/>
    <lineage>
        <taxon>unclassified sequences</taxon>
        <taxon>metagenomes</taxon>
        <taxon>organismal metagenomes</taxon>
    </lineage>
</organism>
<protein>
    <submittedName>
        <fullName evidence="1">Uncharacterized protein</fullName>
    </submittedName>
</protein>
<sequence length="37" mass="4255">MLRRRSIFFSSMDNPAAIGCPPNFVNNSLHFTISWNI</sequence>
<evidence type="ECO:0000313" key="1">
    <source>
        <dbReference type="EMBL" id="EJW96534.1"/>
    </source>
</evidence>
<reference evidence="1" key="1">
    <citation type="journal article" date="2012" name="PLoS ONE">
        <title>Gene sets for utilization of primary and secondary nutrition supplies in the distal gut of endangered iberian lynx.</title>
        <authorList>
            <person name="Alcaide M."/>
            <person name="Messina E."/>
            <person name="Richter M."/>
            <person name="Bargiela R."/>
            <person name="Peplies J."/>
            <person name="Huws S.A."/>
            <person name="Newbold C.J."/>
            <person name="Golyshin P.N."/>
            <person name="Simon M.A."/>
            <person name="Lopez G."/>
            <person name="Yakimov M.M."/>
            <person name="Ferrer M."/>
        </authorList>
    </citation>
    <scope>NUCLEOTIDE SEQUENCE</scope>
</reference>
<name>J9GAW9_9ZZZZ</name>